<keyword evidence="2" id="KW-1185">Reference proteome</keyword>
<evidence type="ECO:0000313" key="2">
    <source>
        <dbReference type="Proteomes" id="UP001281147"/>
    </source>
</evidence>
<accession>A0ACC3MLD1</accession>
<organism evidence="1 2">
    <name type="scientific">Vermiconidia calcicola</name>
    <dbReference type="NCBI Taxonomy" id="1690605"/>
    <lineage>
        <taxon>Eukaryota</taxon>
        <taxon>Fungi</taxon>
        <taxon>Dikarya</taxon>
        <taxon>Ascomycota</taxon>
        <taxon>Pezizomycotina</taxon>
        <taxon>Dothideomycetes</taxon>
        <taxon>Dothideomycetidae</taxon>
        <taxon>Mycosphaerellales</taxon>
        <taxon>Extremaceae</taxon>
        <taxon>Vermiconidia</taxon>
    </lineage>
</organism>
<evidence type="ECO:0000313" key="1">
    <source>
        <dbReference type="EMBL" id="KAK3698144.1"/>
    </source>
</evidence>
<name>A0ACC3MLD1_9PEZI</name>
<protein>
    <submittedName>
        <fullName evidence="1">Uncharacterized protein</fullName>
    </submittedName>
</protein>
<proteinExistence type="predicted"/>
<reference evidence="1" key="1">
    <citation type="submission" date="2023-07" db="EMBL/GenBank/DDBJ databases">
        <title>Black Yeasts Isolated from many extreme environments.</title>
        <authorList>
            <person name="Coleine C."/>
            <person name="Stajich J.E."/>
            <person name="Selbmann L."/>
        </authorList>
    </citation>
    <scope>NUCLEOTIDE SEQUENCE</scope>
    <source>
        <strain evidence="1">CCFEE 5714</strain>
    </source>
</reference>
<sequence>MSYFPDQGHGQGTGQGNVQNFNYDDGQRRMTYSTQSFTVNSSQQGTPVQAQLQLQPPTPMHPQMLPSLDYNQVHQNHMALHQASVQSAMQTTQNMMSTMQASMPSMIAHPPQPAQIQYIQTAPLMLQAPPAQWPMQQQPQPDMQLTAMNAERDDQRRQELIRGVHQVDQRLQRLDEGQAQIRQYQEAAYNRLAASSAREQELQRQLLEAEQRHSRDLAEMAHAHASRPQPASPGLDMAALQGIIDEVRSNSLSREDIKHFVGEAVSTQIAGVARSSDIDSAASRMEKGLNKVPASASETQIRQAVQDEIAKAVEKVAKHMAPQQRMLEEQQPRGNVAWELQNNGVGLDQAYSTAGPSGGQSYGQANSVYTLPPVMPTSTPQPAQVGYQLTPSALAALPSPSKPTRRSSKSRASVVPGDSNALVRPGHGPRQPSDFERMPVASSAAPTSMQQTTAGLTLESLSQLQLEASPGESSSKSRVSKSRASIQPGSHNALERVRHSDSPSGTNSKKSTVSVQASEANAMVPPGAREPSEPARASKQSTVSVQPSSSNAMVRPSSQEPGGLRRSSKQSTVSIQPSVSYDTYEPRTTSKVSKASIQPSSSNAMVRPAGGDVQQPHSSAEVMALAQSQGGQLSEFGGHRGIPELPDDFPDNASQVTAWERGQAARRPVEDRSTGSTVRPKNDRRGDVGPSPLRQLAGVQEEGEGGTAMVRQSRELSKQSRR</sequence>
<comment type="caution">
    <text evidence="1">The sequence shown here is derived from an EMBL/GenBank/DDBJ whole genome shotgun (WGS) entry which is preliminary data.</text>
</comment>
<dbReference type="Proteomes" id="UP001281147">
    <property type="component" value="Unassembled WGS sequence"/>
</dbReference>
<dbReference type="EMBL" id="JAUTXU010000214">
    <property type="protein sequence ID" value="KAK3698144.1"/>
    <property type="molecule type" value="Genomic_DNA"/>
</dbReference>
<gene>
    <name evidence="1" type="ORF">LTR37_017102</name>
</gene>